<dbReference type="EMBL" id="JAYKXN010000005">
    <property type="protein sequence ID" value="KAK7284164.1"/>
    <property type="molecule type" value="Genomic_DNA"/>
</dbReference>
<keyword evidence="1" id="KW-0472">Membrane</keyword>
<feature type="transmembrane region" description="Helical" evidence="1">
    <location>
        <begin position="12"/>
        <end position="32"/>
    </location>
</feature>
<sequence>MFVSFLQLNEILIRTLLTCTFFPLIHHIIIFLRSANLFLVDLKNQNLAIRVLFLPKTKTHANVVVLSPIP</sequence>
<gene>
    <name evidence="2" type="ORF">RJT34_18905</name>
</gene>
<reference evidence="2 3" key="1">
    <citation type="submission" date="2024-01" db="EMBL/GenBank/DDBJ databases">
        <title>The genomes of 5 underutilized Papilionoideae crops provide insights into root nodulation and disease resistance.</title>
        <authorList>
            <person name="Yuan L."/>
        </authorList>
    </citation>
    <scope>NUCLEOTIDE SEQUENCE [LARGE SCALE GENOMIC DNA]</scope>
    <source>
        <strain evidence="2">LY-2023</strain>
        <tissue evidence="2">Leaf</tissue>
    </source>
</reference>
<comment type="caution">
    <text evidence="2">The sequence shown here is derived from an EMBL/GenBank/DDBJ whole genome shotgun (WGS) entry which is preliminary data.</text>
</comment>
<evidence type="ECO:0000313" key="3">
    <source>
        <dbReference type="Proteomes" id="UP001359559"/>
    </source>
</evidence>
<keyword evidence="1" id="KW-1133">Transmembrane helix</keyword>
<evidence type="ECO:0000256" key="1">
    <source>
        <dbReference type="SAM" id="Phobius"/>
    </source>
</evidence>
<organism evidence="2 3">
    <name type="scientific">Clitoria ternatea</name>
    <name type="common">Butterfly pea</name>
    <dbReference type="NCBI Taxonomy" id="43366"/>
    <lineage>
        <taxon>Eukaryota</taxon>
        <taxon>Viridiplantae</taxon>
        <taxon>Streptophyta</taxon>
        <taxon>Embryophyta</taxon>
        <taxon>Tracheophyta</taxon>
        <taxon>Spermatophyta</taxon>
        <taxon>Magnoliopsida</taxon>
        <taxon>eudicotyledons</taxon>
        <taxon>Gunneridae</taxon>
        <taxon>Pentapetalae</taxon>
        <taxon>rosids</taxon>
        <taxon>fabids</taxon>
        <taxon>Fabales</taxon>
        <taxon>Fabaceae</taxon>
        <taxon>Papilionoideae</taxon>
        <taxon>50 kb inversion clade</taxon>
        <taxon>NPAAA clade</taxon>
        <taxon>indigoferoid/millettioid clade</taxon>
        <taxon>Phaseoleae</taxon>
        <taxon>Clitoria</taxon>
    </lineage>
</organism>
<name>A0AAN9P3V3_CLITE</name>
<dbReference type="Proteomes" id="UP001359559">
    <property type="component" value="Unassembled WGS sequence"/>
</dbReference>
<protein>
    <submittedName>
        <fullName evidence="2">Uncharacterized protein</fullName>
    </submittedName>
</protein>
<keyword evidence="3" id="KW-1185">Reference proteome</keyword>
<accession>A0AAN9P3V3</accession>
<keyword evidence="1" id="KW-0812">Transmembrane</keyword>
<proteinExistence type="predicted"/>
<dbReference type="AlphaFoldDB" id="A0AAN9P3V3"/>
<evidence type="ECO:0000313" key="2">
    <source>
        <dbReference type="EMBL" id="KAK7284164.1"/>
    </source>
</evidence>